<dbReference type="OrthoDB" id="4077720at2759"/>
<sequence length="129" mass="14582">MSDWHYLRVKLTPDPLLEQTNPDLYKNIDIDLLTWRSILVHALGELYGLLGDASHFDVFVKQTKRPALEAVVRIQAADLDRYITSLSNFSCSLSDYLGQEYPFGAYARVSAHLPFLGMVSDEALVRVHG</sequence>
<dbReference type="GO" id="GO:0004526">
    <property type="term" value="F:ribonuclease P activity"/>
    <property type="evidence" value="ECO:0007669"/>
    <property type="project" value="TreeGrafter"/>
</dbReference>
<dbReference type="GO" id="GO:0000172">
    <property type="term" value="C:ribonuclease MRP complex"/>
    <property type="evidence" value="ECO:0007669"/>
    <property type="project" value="InterPro"/>
</dbReference>
<accession>A0A8H7GPU4</accession>
<name>A0A8H7GPU4_9ASCO</name>
<dbReference type="EMBL" id="JACBPP010000007">
    <property type="protein sequence ID" value="KAF8000451.1"/>
    <property type="molecule type" value="Genomic_DNA"/>
</dbReference>
<dbReference type="AlphaFoldDB" id="A0A8H7GPU4"/>
<gene>
    <name evidence="2" type="ORF">HF325_005380</name>
</gene>
<evidence type="ECO:0000259" key="1">
    <source>
        <dbReference type="Pfam" id="PF20976"/>
    </source>
</evidence>
<protein>
    <recommendedName>
        <fullName evidence="1">Ribonucleases P/MRP subunit Pop8-like domain-containing protein</fullName>
    </recommendedName>
</protein>
<dbReference type="Pfam" id="PF20976">
    <property type="entry name" value="Pop8"/>
    <property type="match status" value="1"/>
</dbReference>
<dbReference type="PANTHER" id="PTHR28173">
    <property type="entry name" value="RIBONUCLEASES P/MRP PROTEIN SUBUNIT POP8"/>
    <property type="match status" value="1"/>
</dbReference>
<feature type="domain" description="Ribonucleases P/MRP subunit Pop8-like" evidence="1">
    <location>
        <begin position="3"/>
        <end position="89"/>
    </location>
</feature>
<dbReference type="GO" id="GO:0005655">
    <property type="term" value="C:nucleolar ribonuclease P complex"/>
    <property type="evidence" value="ECO:0007669"/>
    <property type="project" value="InterPro"/>
</dbReference>
<dbReference type="InterPro" id="IPR020347">
    <property type="entry name" value="Pop8"/>
</dbReference>
<reference evidence="2" key="1">
    <citation type="submission" date="2020-10" db="EMBL/GenBank/DDBJ databases">
        <title>The Whole-Genome Sequence of Metschnikowia persimmonesis, a Novel Endophytic Yeast Species Isolated from Medicinal Plant Diospyros kaki Thumb.</title>
        <authorList>
            <person name="Rahmat E."/>
            <person name="Kang Y."/>
        </authorList>
    </citation>
    <scope>NUCLEOTIDE SEQUENCE</scope>
    <source>
        <strain evidence="2">KIOM G15050</strain>
    </source>
</reference>
<dbReference type="GO" id="GO:0034965">
    <property type="term" value="P:intronic box C/D snoRNA processing"/>
    <property type="evidence" value="ECO:0007669"/>
    <property type="project" value="TreeGrafter"/>
</dbReference>
<keyword evidence="3" id="KW-1185">Reference proteome</keyword>
<evidence type="ECO:0000313" key="2">
    <source>
        <dbReference type="EMBL" id="KAF8000451.1"/>
    </source>
</evidence>
<dbReference type="GO" id="GO:0000294">
    <property type="term" value="P:nuclear-transcribed mRNA catabolic process, RNase MRP-dependent"/>
    <property type="evidence" value="ECO:0007669"/>
    <property type="project" value="TreeGrafter"/>
</dbReference>
<dbReference type="InterPro" id="IPR049128">
    <property type="entry name" value="Pop8-like_dom"/>
</dbReference>
<evidence type="ECO:0000313" key="3">
    <source>
        <dbReference type="Proteomes" id="UP000649328"/>
    </source>
</evidence>
<organism evidence="2 3">
    <name type="scientific">Metschnikowia pulcherrima</name>
    <dbReference type="NCBI Taxonomy" id="27326"/>
    <lineage>
        <taxon>Eukaryota</taxon>
        <taxon>Fungi</taxon>
        <taxon>Dikarya</taxon>
        <taxon>Ascomycota</taxon>
        <taxon>Saccharomycotina</taxon>
        <taxon>Pichiomycetes</taxon>
        <taxon>Metschnikowiaceae</taxon>
        <taxon>Metschnikowia</taxon>
    </lineage>
</organism>
<proteinExistence type="predicted"/>
<dbReference type="PANTHER" id="PTHR28173:SF1">
    <property type="entry name" value="RIBONUCLEASES P_MRP PROTEIN SUBUNIT POP8"/>
    <property type="match status" value="1"/>
</dbReference>
<dbReference type="GO" id="GO:0008033">
    <property type="term" value="P:tRNA processing"/>
    <property type="evidence" value="ECO:0007669"/>
    <property type="project" value="InterPro"/>
</dbReference>
<dbReference type="GO" id="GO:0000171">
    <property type="term" value="F:ribonuclease MRP activity"/>
    <property type="evidence" value="ECO:0007669"/>
    <property type="project" value="TreeGrafter"/>
</dbReference>
<dbReference type="Proteomes" id="UP000649328">
    <property type="component" value="Unassembled WGS sequence"/>
</dbReference>
<comment type="caution">
    <text evidence="2">The sequence shown here is derived from an EMBL/GenBank/DDBJ whole genome shotgun (WGS) entry which is preliminary data.</text>
</comment>